<dbReference type="Pfam" id="PF07963">
    <property type="entry name" value="N_methyl"/>
    <property type="match status" value="1"/>
</dbReference>
<keyword evidence="5" id="KW-0812">Transmembrane</keyword>
<dbReference type="RefSeq" id="WP_269459735.1">
    <property type="nucleotide sequence ID" value="NZ_AQGW01000013.1"/>
</dbReference>
<comment type="subunit">
    <text evidence="2">The pili are polar flexible filaments of about 5.4 nanometers diameter and 2.5 micrometers average length; they consist of only a single polypeptide chain arranged in a helical configuration of five subunits per turn in the assembled pilus.</text>
</comment>
<dbReference type="PANTHER" id="PTHR30093:SF34">
    <property type="entry name" value="PREPILIN PEPTIDASE-DEPENDENT PROTEIN D"/>
    <property type="match status" value="1"/>
</dbReference>
<evidence type="ECO:0000256" key="1">
    <source>
        <dbReference type="ARBA" id="ARBA00005233"/>
    </source>
</evidence>
<evidence type="ECO:0000313" key="7">
    <source>
        <dbReference type="EMBL" id="SOU42100.1"/>
    </source>
</evidence>
<dbReference type="GO" id="GO:0044096">
    <property type="term" value="C:type IV pilus"/>
    <property type="evidence" value="ECO:0007669"/>
    <property type="project" value="TreeGrafter"/>
</dbReference>
<reference evidence="6 9" key="1">
    <citation type="submission" date="2015-06" db="EMBL/GenBank/DDBJ databases">
        <title>Genome sequence of Pseudoalteromonas carrageenovora.</title>
        <authorList>
            <person name="Xie B.-B."/>
            <person name="Rong J.-C."/>
            <person name="Qin Q.-L."/>
            <person name="Zhang Y.-Z."/>
        </authorList>
    </citation>
    <scope>NUCLEOTIDE SEQUENCE [LARGE SCALE GENOMIC DNA]</scope>
    <source>
        <strain evidence="6 9">IAM 12662</strain>
    </source>
</reference>
<dbReference type="Proteomes" id="UP000238288">
    <property type="component" value="Chromosome PCAR9a"/>
</dbReference>
<keyword evidence="3" id="KW-0488">Methylation</keyword>
<dbReference type="PRINTS" id="PR00813">
    <property type="entry name" value="BCTERIALGSPG"/>
</dbReference>
<dbReference type="Pfam" id="PF00114">
    <property type="entry name" value="Pilin"/>
    <property type="match status" value="1"/>
</dbReference>
<reference evidence="7 8" key="2">
    <citation type="submission" date="2017-11" db="EMBL/GenBank/DDBJ databases">
        <authorList>
            <person name="Han C.G."/>
        </authorList>
    </citation>
    <scope>NUCLEOTIDE SEQUENCE [LARGE SCALE GENOMIC DNA]</scope>
    <source>
        <strain evidence="8">ATCC 43555</strain>
        <strain evidence="7">ATCC43555</strain>
    </source>
</reference>
<dbReference type="InterPro" id="IPR001082">
    <property type="entry name" value="Pilin"/>
</dbReference>
<evidence type="ECO:0000256" key="3">
    <source>
        <dbReference type="ARBA" id="ARBA00022481"/>
    </source>
</evidence>
<comment type="similarity">
    <text evidence="1 4">Belongs to the N-Me-Phe pilin family.</text>
</comment>
<dbReference type="Proteomes" id="UP000615003">
    <property type="component" value="Unassembled WGS sequence"/>
</dbReference>
<evidence type="ECO:0000256" key="5">
    <source>
        <dbReference type="SAM" id="Phobius"/>
    </source>
</evidence>
<gene>
    <name evidence="7" type="primary">ecpC</name>
    <name evidence="6" type="synonym">pilA</name>
    <name evidence="7" type="ORF">PCAR9_A31303</name>
    <name evidence="6" type="ORF">PCARR_a2668</name>
</gene>
<dbReference type="InterPro" id="IPR012902">
    <property type="entry name" value="N_methyl_site"/>
</dbReference>
<evidence type="ECO:0000313" key="9">
    <source>
        <dbReference type="Proteomes" id="UP000615003"/>
    </source>
</evidence>
<keyword evidence="5" id="KW-0472">Membrane</keyword>
<evidence type="ECO:0000313" key="6">
    <source>
        <dbReference type="EMBL" id="MBE0380966.1"/>
    </source>
</evidence>
<dbReference type="Gene3D" id="3.30.700.10">
    <property type="entry name" value="Glycoprotein, Type 4 Pilin"/>
    <property type="match status" value="1"/>
</dbReference>
<accession>A0A2K4XCP8</accession>
<dbReference type="InterPro" id="IPR000983">
    <property type="entry name" value="Bac_GSPG_pilin"/>
</dbReference>
<keyword evidence="5" id="KW-1133">Transmembrane helix</keyword>
<dbReference type="SUPFAM" id="SSF54523">
    <property type="entry name" value="Pili subunits"/>
    <property type="match status" value="1"/>
</dbReference>
<organism evidence="7 8">
    <name type="scientific">Pseudoalteromonas carrageenovora IAM 12662</name>
    <dbReference type="NCBI Taxonomy" id="1314868"/>
    <lineage>
        <taxon>Bacteria</taxon>
        <taxon>Pseudomonadati</taxon>
        <taxon>Pseudomonadota</taxon>
        <taxon>Gammaproteobacteria</taxon>
        <taxon>Alteromonadales</taxon>
        <taxon>Pseudoalteromonadaceae</taxon>
        <taxon>Pseudoalteromonas</taxon>
    </lineage>
</organism>
<keyword evidence="4" id="KW-0281">Fimbrium</keyword>
<dbReference type="AlphaFoldDB" id="A0A2K4XCP8"/>
<dbReference type="GO" id="GO:0043107">
    <property type="term" value="P:type IV pilus-dependent motility"/>
    <property type="evidence" value="ECO:0007669"/>
    <property type="project" value="TreeGrafter"/>
</dbReference>
<dbReference type="EMBL" id="AQGW01000013">
    <property type="protein sequence ID" value="MBE0380966.1"/>
    <property type="molecule type" value="Genomic_DNA"/>
</dbReference>
<evidence type="ECO:0000256" key="4">
    <source>
        <dbReference type="RuleBase" id="RU000389"/>
    </source>
</evidence>
<dbReference type="PANTHER" id="PTHR30093">
    <property type="entry name" value="GENERAL SECRETION PATHWAY PROTEIN G"/>
    <property type="match status" value="1"/>
</dbReference>
<dbReference type="GeneID" id="93664798"/>
<feature type="transmembrane region" description="Helical" evidence="5">
    <location>
        <begin position="12"/>
        <end position="34"/>
    </location>
</feature>
<evidence type="ECO:0000313" key="8">
    <source>
        <dbReference type="Proteomes" id="UP000238288"/>
    </source>
</evidence>
<dbReference type="EMBL" id="LT965928">
    <property type="protein sequence ID" value="SOU42100.1"/>
    <property type="molecule type" value="Genomic_DNA"/>
</dbReference>
<protein>
    <submittedName>
        <fullName evidence="7">Fimbrial protein EcpC</fullName>
    </submittedName>
    <submittedName>
        <fullName evidence="6">Type IV pilus assembly protein PilA</fullName>
    </submittedName>
</protein>
<dbReference type="GO" id="GO:0015628">
    <property type="term" value="P:protein secretion by the type II secretion system"/>
    <property type="evidence" value="ECO:0007669"/>
    <property type="project" value="InterPro"/>
</dbReference>
<dbReference type="InterPro" id="IPR045584">
    <property type="entry name" value="Pilin-like"/>
</dbReference>
<proteinExistence type="inferred from homology"/>
<keyword evidence="9" id="KW-1185">Reference proteome</keyword>
<dbReference type="GO" id="GO:0015627">
    <property type="term" value="C:type II protein secretion system complex"/>
    <property type="evidence" value="ECO:0007669"/>
    <property type="project" value="InterPro"/>
</dbReference>
<dbReference type="PROSITE" id="PS00409">
    <property type="entry name" value="PROKAR_NTER_METHYL"/>
    <property type="match status" value="1"/>
</dbReference>
<evidence type="ECO:0000256" key="2">
    <source>
        <dbReference type="ARBA" id="ARBA00011156"/>
    </source>
</evidence>
<dbReference type="NCBIfam" id="TIGR02532">
    <property type="entry name" value="IV_pilin_GFxxxE"/>
    <property type="match status" value="1"/>
</dbReference>
<sequence length="150" mass="15418">MKTMTQKQQGFTLIELMIVVAIIGILAAIALPAYQDYTARAQATEGLSATSGLRSDIGVYMSENGGATGIENDAAIGAQADALAGRYFAAEGVAVVADGVVNITFNDGAHSGETMALTPTVENSGQISRWVCSGLDAQYLPSACRAAAVE</sequence>
<name>A0A2K4XCP8_PSEVC</name>
<dbReference type="GO" id="GO:0007155">
    <property type="term" value="P:cell adhesion"/>
    <property type="evidence" value="ECO:0007669"/>
    <property type="project" value="InterPro"/>
</dbReference>